<name>A0ABQ8BZG8_BRANA</name>
<proteinExistence type="predicted"/>
<feature type="non-terminal residue" evidence="1">
    <location>
        <position position="1"/>
    </location>
</feature>
<protein>
    <submittedName>
        <fullName evidence="1">Uncharacterized protein</fullName>
    </submittedName>
</protein>
<gene>
    <name evidence="1" type="ORF">HID58_032991</name>
</gene>
<keyword evidence="2" id="KW-1185">Reference proteome</keyword>
<dbReference type="Proteomes" id="UP000824890">
    <property type="component" value="Unassembled WGS sequence"/>
</dbReference>
<reference evidence="1 2" key="1">
    <citation type="submission" date="2021-05" db="EMBL/GenBank/DDBJ databases">
        <title>Genome Assembly of Synthetic Allotetraploid Brassica napus Reveals Homoeologous Exchanges between Subgenomes.</title>
        <authorList>
            <person name="Davis J.T."/>
        </authorList>
    </citation>
    <scope>NUCLEOTIDE SEQUENCE [LARGE SCALE GENOMIC DNA]</scope>
    <source>
        <strain evidence="2">cv. Da-Ae</strain>
        <tissue evidence="1">Seedling</tissue>
    </source>
</reference>
<evidence type="ECO:0000313" key="2">
    <source>
        <dbReference type="Proteomes" id="UP000824890"/>
    </source>
</evidence>
<evidence type="ECO:0000313" key="1">
    <source>
        <dbReference type="EMBL" id="KAH0909670.1"/>
    </source>
</evidence>
<organism evidence="1 2">
    <name type="scientific">Brassica napus</name>
    <name type="common">Rape</name>
    <dbReference type="NCBI Taxonomy" id="3708"/>
    <lineage>
        <taxon>Eukaryota</taxon>
        <taxon>Viridiplantae</taxon>
        <taxon>Streptophyta</taxon>
        <taxon>Embryophyta</taxon>
        <taxon>Tracheophyta</taxon>
        <taxon>Spermatophyta</taxon>
        <taxon>Magnoliopsida</taxon>
        <taxon>eudicotyledons</taxon>
        <taxon>Gunneridae</taxon>
        <taxon>Pentapetalae</taxon>
        <taxon>rosids</taxon>
        <taxon>malvids</taxon>
        <taxon>Brassicales</taxon>
        <taxon>Brassicaceae</taxon>
        <taxon>Brassiceae</taxon>
        <taxon>Brassica</taxon>
    </lineage>
</organism>
<dbReference type="EMBL" id="JAGKQM010000009">
    <property type="protein sequence ID" value="KAH0909670.1"/>
    <property type="molecule type" value="Genomic_DNA"/>
</dbReference>
<accession>A0ABQ8BZG8</accession>
<comment type="caution">
    <text evidence="1">The sequence shown here is derived from an EMBL/GenBank/DDBJ whole genome shotgun (WGS) entry which is preliminary data.</text>
</comment>
<sequence length="71" mass="7996">ISQRFVVLRNHKHVSSSFLHTALINGNFVETAFGKMFPATYREVNANVAEGNAEDIIWAVKTTRKTIDEGF</sequence>